<keyword evidence="2" id="KW-1003">Cell membrane</keyword>
<keyword evidence="12" id="KW-1185">Reference proteome</keyword>
<evidence type="ECO:0000256" key="3">
    <source>
        <dbReference type="ARBA" id="ARBA00023224"/>
    </source>
</evidence>
<dbReference type="KEGG" id="htq:FRZ44_02360"/>
<keyword evidence="2" id="KW-0997">Cell inner membrane</keyword>
<evidence type="ECO:0000259" key="10">
    <source>
        <dbReference type="PROSITE" id="PS51753"/>
    </source>
</evidence>
<keyword evidence="6" id="KW-0472">Membrane</keyword>
<evidence type="ECO:0000259" key="8">
    <source>
        <dbReference type="PROSITE" id="PS50192"/>
    </source>
</evidence>
<dbReference type="EMBL" id="CP042906">
    <property type="protein sequence ID" value="QEX14957.1"/>
    <property type="molecule type" value="Genomic_DNA"/>
</dbReference>
<gene>
    <name evidence="11" type="ORF">FRZ44_02360</name>
</gene>
<evidence type="ECO:0000313" key="12">
    <source>
        <dbReference type="Proteomes" id="UP000326202"/>
    </source>
</evidence>
<dbReference type="PANTHER" id="PTHR32089">
    <property type="entry name" value="METHYL-ACCEPTING CHEMOTAXIS PROTEIN MCPB"/>
    <property type="match status" value="1"/>
</dbReference>
<dbReference type="PROSITE" id="PS51753">
    <property type="entry name" value="HBM"/>
    <property type="match status" value="1"/>
</dbReference>
<dbReference type="CDD" id="cd06225">
    <property type="entry name" value="HAMP"/>
    <property type="match status" value="1"/>
</dbReference>
<keyword evidence="6" id="KW-0812">Transmembrane</keyword>
<keyword evidence="6" id="KW-1133">Transmembrane helix</keyword>
<comment type="similarity">
    <text evidence="4">Belongs to the methyl-accepting chemotaxis (MCP) protein family.</text>
</comment>
<feature type="domain" description="Methyl-accepting transducer" evidence="7">
    <location>
        <begin position="414"/>
        <end position="650"/>
    </location>
</feature>
<dbReference type="Pfam" id="PF00015">
    <property type="entry name" value="MCPsignal"/>
    <property type="match status" value="1"/>
</dbReference>
<dbReference type="Proteomes" id="UP000326202">
    <property type="component" value="Chromosome"/>
</dbReference>
<feature type="transmembrane region" description="Helical" evidence="6">
    <location>
        <begin position="300"/>
        <end position="320"/>
    </location>
</feature>
<evidence type="ECO:0000313" key="11">
    <source>
        <dbReference type="EMBL" id="QEX14957.1"/>
    </source>
</evidence>
<proteinExistence type="inferred from homology"/>
<name>A0A5J6MDB4_9PROT</name>
<protein>
    <submittedName>
        <fullName evidence="11">Methyl-accepting chemotaxis protein</fullName>
    </submittedName>
</protein>
<dbReference type="PROSITE" id="PS50111">
    <property type="entry name" value="CHEMOTAXIS_TRANSDUC_2"/>
    <property type="match status" value="1"/>
</dbReference>
<dbReference type="Pfam" id="PF00672">
    <property type="entry name" value="HAMP"/>
    <property type="match status" value="1"/>
</dbReference>
<sequence length="670" mass="70095">MAGLANMKVKTKVLSGFGLVLLLLAGVSAISFMGFSSISSQFGDYSTAVGVAADAGEIERDVVKLRRNIDNYVGMRDSTAAKDAAEVEKKLQEEIDAGLKHAVDETQKKAFEEVGTTLSTIIGNFGKVEELEAERVRIASEVLDVAGPKLSEDLEDLVHKATQRGDSNAAVLASSALYEIMKARLYSNLMLERRETGSAEQAEAAFEEAAKAVGQIEKVVTDPAFLAEVNEIKTLIASYDEAFRKSEVIDGDMEKLVNETIGEESEKVMSDAETISADAASEEEKVAEETHGVISSSETLSIILSLGGIVFGLLIAWLIGSGIAKPVIAMTTAMSKLAGGDKTITVPALGRTDEIGKMADAVEVFKQNAIEMDRLAEEQRQEQERKEARQRAVEGYIKSFDQSVTGLLGILASAATEMRSTAESMSATAEETSRQSTAVAAASEQAATNVQTVASAAEELASSVAEISRRVSESTDIATRAVSEAARTNTEVKGLAEAAQKIGNIVQLINDIASQTNLLALNATIEAARAGEAGKGFAVVASEVKSLANQTAKATEEIANQINAMQSATTGSVAAIEGIGGTIGKISEIATVIASAVEEQGAATQEIARNVQQAAAGTTEVTSNITGVTQAASQTGAASAQVLSTAGELAKQAELLRAEVDGFLNNIRAA</sequence>
<dbReference type="PANTHER" id="PTHR32089:SF112">
    <property type="entry name" value="LYSOZYME-LIKE PROTEIN-RELATED"/>
    <property type="match status" value="1"/>
</dbReference>
<evidence type="ECO:0000256" key="5">
    <source>
        <dbReference type="PROSITE-ProRule" id="PRU00284"/>
    </source>
</evidence>
<organism evidence="11 12">
    <name type="scientific">Hypericibacter terrae</name>
    <dbReference type="NCBI Taxonomy" id="2602015"/>
    <lineage>
        <taxon>Bacteria</taxon>
        <taxon>Pseudomonadati</taxon>
        <taxon>Pseudomonadota</taxon>
        <taxon>Alphaproteobacteria</taxon>
        <taxon>Rhodospirillales</taxon>
        <taxon>Dongiaceae</taxon>
        <taxon>Hypericibacter</taxon>
    </lineage>
</organism>
<evidence type="ECO:0000256" key="2">
    <source>
        <dbReference type="ARBA" id="ARBA00022519"/>
    </source>
</evidence>
<dbReference type="GO" id="GO:0005886">
    <property type="term" value="C:plasma membrane"/>
    <property type="evidence" value="ECO:0007669"/>
    <property type="project" value="UniProtKB-SubCell"/>
</dbReference>
<feature type="domain" description="HAMP" evidence="9">
    <location>
        <begin position="321"/>
        <end position="374"/>
    </location>
</feature>
<dbReference type="Gene3D" id="1.10.287.950">
    <property type="entry name" value="Methyl-accepting chemotaxis protein"/>
    <property type="match status" value="1"/>
</dbReference>
<dbReference type="AlphaFoldDB" id="A0A5J6MDB4"/>
<dbReference type="Gene3D" id="6.10.340.10">
    <property type="match status" value="1"/>
</dbReference>
<comment type="subcellular location">
    <subcellularLocation>
        <location evidence="1">Cell inner membrane</location>
        <topology evidence="1">Multi-pass membrane protein</topology>
    </subcellularLocation>
</comment>
<dbReference type="InterPro" id="IPR032255">
    <property type="entry name" value="HBM"/>
</dbReference>
<dbReference type="SMART" id="SM00283">
    <property type="entry name" value="MA"/>
    <property type="match status" value="1"/>
</dbReference>
<dbReference type="InterPro" id="IPR003660">
    <property type="entry name" value="HAMP_dom"/>
</dbReference>
<accession>A0A5J6MDB4</accession>
<dbReference type="InterPro" id="IPR000727">
    <property type="entry name" value="T_SNARE_dom"/>
</dbReference>
<feature type="domain" description="HBM" evidence="10">
    <location>
        <begin position="47"/>
        <end position="287"/>
    </location>
</feature>
<dbReference type="PROSITE" id="PS50192">
    <property type="entry name" value="T_SNARE"/>
    <property type="match status" value="1"/>
</dbReference>
<evidence type="ECO:0000256" key="6">
    <source>
        <dbReference type="SAM" id="Phobius"/>
    </source>
</evidence>
<evidence type="ECO:0000256" key="4">
    <source>
        <dbReference type="ARBA" id="ARBA00029447"/>
    </source>
</evidence>
<dbReference type="InterPro" id="IPR004089">
    <property type="entry name" value="MCPsignal_dom"/>
</dbReference>
<dbReference type="SUPFAM" id="SSF58104">
    <property type="entry name" value="Methyl-accepting chemotaxis protein (MCP) signaling domain"/>
    <property type="match status" value="1"/>
</dbReference>
<keyword evidence="3 5" id="KW-0807">Transducer</keyword>
<dbReference type="SMART" id="SM00304">
    <property type="entry name" value="HAMP"/>
    <property type="match status" value="1"/>
</dbReference>
<evidence type="ECO:0000259" key="9">
    <source>
        <dbReference type="PROSITE" id="PS50885"/>
    </source>
</evidence>
<evidence type="ECO:0000256" key="1">
    <source>
        <dbReference type="ARBA" id="ARBA00004429"/>
    </source>
</evidence>
<dbReference type="GO" id="GO:0007165">
    <property type="term" value="P:signal transduction"/>
    <property type="evidence" value="ECO:0007669"/>
    <property type="project" value="UniProtKB-KW"/>
</dbReference>
<reference evidence="11 12" key="1">
    <citation type="submission" date="2019-08" db="EMBL/GenBank/DDBJ databases">
        <title>Hyperibacter terrae gen. nov., sp. nov. and Hyperibacter viscosus sp. nov., two new members in the family Rhodospirillaceae isolated from the rhizosphere of Hypericum perforatum.</title>
        <authorList>
            <person name="Noviana Z."/>
        </authorList>
    </citation>
    <scope>NUCLEOTIDE SEQUENCE [LARGE SCALE GENOMIC DNA]</scope>
    <source>
        <strain evidence="11 12">R5913</strain>
    </source>
</reference>
<evidence type="ECO:0000259" key="7">
    <source>
        <dbReference type="PROSITE" id="PS50111"/>
    </source>
</evidence>
<feature type="domain" description="T-SNARE coiled-coil homology" evidence="8">
    <location>
        <begin position="566"/>
        <end position="628"/>
    </location>
</feature>
<dbReference type="SMART" id="SM01358">
    <property type="entry name" value="HBM"/>
    <property type="match status" value="1"/>
</dbReference>
<dbReference type="PROSITE" id="PS50885">
    <property type="entry name" value="HAMP"/>
    <property type="match status" value="1"/>
</dbReference>